<keyword evidence="1" id="KW-0175">Coiled coil</keyword>
<evidence type="ECO:0000256" key="1">
    <source>
        <dbReference type="SAM" id="Coils"/>
    </source>
</evidence>
<protein>
    <recommendedName>
        <fullName evidence="2">Tc1-like transposase DDE domain-containing protein</fullName>
    </recommendedName>
</protein>
<evidence type="ECO:0000313" key="3">
    <source>
        <dbReference type="EMBL" id="KPV54726.1"/>
    </source>
</evidence>
<proteinExistence type="predicted"/>
<dbReference type="PANTHER" id="PTHR46564">
    <property type="entry name" value="TRANSPOSASE"/>
    <property type="match status" value="1"/>
</dbReference>
<evidence type="ECO:0000259" key="2">
    <source>
        <dbReference type="Pfam" id="PF13358"/>
    </source>
</evidence>
<feature type="coiled-coil region" evidence="1">
    <location>
        <begin position="79"/>
        <end position="110"/>
    </location>
</feature>
<name>A0A0P9DMS1_9CHLR</name>
<organism evidence="3 4">
    <name type="scientific">Kouleothrix aurantiaca</name>
    <dbReference type="NCBI Taxonomy" id="186479"/>
    <lineage>
        <taxon>Bacteria</taxon>
        <taxon>Bacillati</taxon>
        <taxon>Chloroflexota</taxon>
        <taxon>Chloroflexia</taxon>
        <taxon>Chloroflexales</taxon>
        <taxon>Roseiflexineae</taxon>
        <taxon>Roseiflexaceae</taxon>
        <taxon>Kouleothrix</taxon>
    </lineage>
</organism>
<dbReference type="InterPro" id="IPR038717">
    <property type="entry name" value="Tc1-like_DDE_dom"/>
</dbReference>
<dbReference type="GO" id="GO:0003676">
    <property type="term" value="F:nucleic acid binding"/>
    <property type="evidence" value="ECO:0007669"/>
    <property type="project" value="InterPro"/>
</dbReference>
<sequence length="126" mass="13800">MQAPMLFEGGADHLAIEAYVEHVLAPTLQKGQIVVFDNLSAHKRARLEPLLAHKQCDVWFLPAYSPDLTPIELAFAKIKQAVRRAAARTKEALEAAIAEALATITSADARAFFDHCGYLVSSPMLK</sequence>
<dbReference type="Gene3D" id="3.30.420.10">
    <property type="entry name" value="Ribonuclease H-like superfamily/Ribonuclease H"/>
    <property type="match status" value="1"/>
</dbReference>
<reference evidence="3 4" key="1">
    <citation type="submission" date="2015-09" db="EMBL/GenBank/DDBJ databases">
        <title>Draft genome sequence of Kouleothrix aurantiaca JCM 19913.</title>
        <authorList>
            <person name="Hemp J."/>
        </authorList>
    </citation>
    <scope>NUCLEOTIDE SEQUENCE [LARGE SCALE GENOMIC DNA]</scope>
    <source>
        <strain evidence="3 4">COM-B</strain>
    </source>
</reference>
<comment type="caution">
    <text evidence="3">The sequence shown here is derived from an EMBL/GenBank/DDBJ whole genome shotgun (WGS) entry which is preliminary data.</text>
</comment>
<feature type="domain" description="Tc1-like transposase DDE" evidence="2">
    <location>
        <begin position="3"/>
        <end position="93"/>
    </location>
</feature>
<evidence type="ECO:0000313" key="4">
    <source>
        <dbReference type="Proteomes" id="UP000050509"/>
    </source>
</evidence>
<keyword evidence="4" id="KW-1185">Reference proteome</keyword>
<dbReference type="Proteomes" id="UP000050509">
    <property type="component" value="Unassembled WGS sequence"/>
</dbReference>
<dbReference type="EMBL" id="LJCR01000020">
    <property type="protein sequence ID" value="KPV54726.1"/>
    <property type="molecule type" value="Genomic_DNA"/>
</dbReference>
<dbReference type="Pfam" id="PF13358">
    <property type="entry name" value="DDE_3"/>
    <property type="match status" value="1"/>
</dbReference>
<dbReference type="PANTHER" id="PTHR46564:SF1">
    <property type="entry name" value="TRANSPOSASE"/>
    <property type="match status" value="1"/>
</dbReference>
<gene>
    <name evidence="3" type="ORF">SE17_01930</name>
</gene>
<accession>A0A0P9DMS1</accession>
<dbReference type="AlphaFoldDB" id="A0A0P9DMS1"/>
<dbReference type="InterPro" id="IPR036397">
    <property type="entry name" value="RNaseH_sf"/>
</dbReference>